<keyword evidence="3" id="KW-1185">Reference proteome</keyword>
<protein>
    <submittedName>
        <fullName evidence="2">Uncharacterized protein</fullName>
    </submittedName>
</protein>
<gene>
    <name evidence="1" type="ORF">A5880_001410</name>
    <name evidence="2" type="ORF">A5880_002027</name>
</gene>
<dbReference type="Proteomes" id="UP000195139">
    <property type="component" value="Unassembled WGS sequence"/>
</dbReference>
<evidence type="ECO:0000313" key="3">
    <source>
        <dbReference type="Proteomes" id="UP000195139"/>
    </source>
</evidence>
<reference evidence="1 3" key="2">
    <citation type="submission" date="2018-07" db="EMBL/GenBank/DDBJ databases">
        <title>The Genome Sequence of Enterococcus sp. DIV0659b.</title>
        <authorList>
            <consortium name="The Broad Institute Genomics Platform"/>
            <consortium name="The Broad Institute Genomic Center for Infectious Diseases"/>
            <person name="Earl A."/>
            <person name="Manson A."/>
            <person name="Schwartman J."/>
            <person name="Gilmore M."/>
            <person name="Abouelleil A."/>
            <person name="Cao P."/>
            <person name="Chapman S."/>
            <person name="Cusick C."/>
            <person name="Shea T."/>
            <person name="Young S."/>
            <person name="Neafsey D."/>
            <person name="Nusbaum C."/>
            <person name="Birren B."/>
        </authorList>
    </citation>
    <scope>NUCLEOTIDE SEQUENCE [LARGE SCALE GENOMIC DNA]</scope>
    <source>
        <strain evidence="1 3">4G2_DIV0659</strain>
    </source>
</reference>
<dbReference type="RefSeq" id="WP_179190442.1">
    <property type="nucleotide sequence ID" value="NZ_NGLE02000001.1"/>
</dbReference>
<evidence type="ECO:0000313" key="1">
    <source>
        <dbReference type="EMBL" id="MEI5993863.1"/>
    </source>
</evidence>
<name>A0A242CBY1_9ENTE</name>
<accession>A0A242CBY1</accession>
<dbReference type="AlphaFoldDB" id="A0A242CBY1"/>
<sequence length="123" mass="14714">MNKETKKEVLITKNNHPIKEITYQDMYQLKDTFDQISSWKEALAVLNSFFNNRDVMPFNKKKITKEFHASSYIFNAFYQDFLNNATILEKQIEELKNRPKVKVEKSFAILLDSKGRELYFYND</sequence>
<evidence type="ECO:0000313" key="2">
    <source>
        <dbReference type="EMBL" id="OTO07757.1"/>
    </source>
</evidence>
<dbReference type="EMBL" id="NGLE01000003">
    <property type="protein sequence ID" value="OTO07757.1"/>
    <property type="molecule type" value="Genomic_DNA"/>
</dbReference>
<proteinExistence type="predicted"/>
<organism evidence="2">
    <name type="scientific">Candidatus Enterococcus mansonii</name>
    <dbReference type="NCBI Taxonomy" id="1834181"/>
    <lineage>
        <taxon>Bacteria</taxon>
        <taxon>Bacillati</taxon>
        <taxon>Bacillota</taxon>
        <taxon>Bacilli</taxon>
        <taxon>Lactobacillales</taxon>
        <taxon>Enterococcaceae</taxon>
        <taxon>Enterococcus</taxon>
    </lineage>
</organism>
<comment type="caution">
    <text evidence="2">The sequence shown here is derived from an EMBL/GenBank/DDBJ whole genome shotgun (WGS) entry which is preliminary data.</text>
</comment>
<reference evidence="2" key="1">
    <citation type="submission" date="2017-05" db="EMBL/GenBank/DDBJ databases">
        <title>The Genome Sequence of Enterococcus sp. 4G2_DIV0659.</title>
        <authorList>
            <consortium name="The Broad Institute Genomics Platform"/>
            <consortium name="The Broad Institute Genomic Center for Infectious Diseases"/>
            <person name="Earl A."/>
            <person name="Manson A."/>
            <person name="Schwartman J."/>
            <person name="Gilmore M."/>
            <person name="Abouelleil A."/>
            <person name="Cao P."/>
            <person name="Chapman S."/>
            <person name="Cusick C."/>
            <person name="Shea T."/>
            <person name="Young S."/>
            <person name="Neafsey D."/>
            <person name="Nusbaum C."/>
            <person name="Birren B."/>
        </authorList>
    </citation>
    <scope>NUCLEOTIDE SEQUENCE [LARGE SCALE GENOMIC DNA]</scope>
    <source>
        <strain evidence="2">4G2_DIV0659</strain>
    </source>
</reference>
<dbReference type="EMBL" id="NGLE02000001">
    <property type="protein sequence ID" value="MEI5993863.1"/>
    <property type="molecule type" value="Genomic_DNA"/>
</dbReference>